<name>A0A498CFV2_9GAMM</name>
<evidence type="ECO:0000259" key="2">
    <source>
        <dbReference type="Pfam" id="PF01337"/>
    </source>
</evidence>
<dbReference type="InterPro" id="IPR000468">
    <property type="entry name" value="Barstar"/>
</dbReference>
<dbReference type="Gene3D" id="3.30.370.10">
    <property type="entry name" value="Barstar-like"/>
    <property type="match status" value="1"/>
</dbReference>
<evidence type="ECO:0000256" key="1">
    <source>
        <dbReference type="ARBA" id="ARBA00006845"/>
    </source>
</evidence>
<sequence>MTHDGFELGLHDINNAGIYAIGNDDVAPLSAAMRDAGLRVIQIDLDGCHDKRTLLMRLAARLDFPTGFGGNWDALTDNLRDLAWLPANGYALFFSDADALRSDAGADFDTLLDVLDEASRYWSDSNVPFWAFVALRDADVELDEDAATP</sequence>
<dbReference type="AlphaFoldDB" id="A0A498CFV2"/>
<reference evidence="4 5" key="1">
    <citation type="submission" date="2018-10" db="EMBL/GenBank/DDBJ databases">
        <title>Comparative analysis of microorganisms from saline springs in Andes Mountain Range, Colombia.</title>
        <authorList>
            <person name="Rubin E."/>
        </authorList>
    </citation>
    <scope>NUCLEOTIDE SEQUENCE [LARGE SCALE GENOMIC DNA]</scope>
    <source>
        <strain evidence="4 5">USBA GBX 843</strain>
    </source>
</reference>
<evidence type="ECO:0000313" key="5">
    <source>
        <dbReference type="Proteomes" id="UP000274786"/>
    </source>
</evidence>
<dbReference type="SUPFAM" id="SSF52038">
    <property type="entry name" value="Barstar-related"/>
    <property type="match status" value="1"/>
</dbReference>
<accession>A0A498CFV2</accession>
<dbReference type="EMBL" id="WELC01000011">
    <property type="protein sequence ID" value="KAB7630396.1"/>
    <property type="molecule type" value="Genomic_DNA"/>
</dbReference>
<comment type="caution">
    <text evidence="4">The sequence shown here is derived from an EMBL/GenBank/DDBJ whole genome shotgun (WGS) entry which is preliminary data.</text>
</comment>
<dbReference type="EMBL" id="RCDC01000004">
    <property type="protein sequence ID" value="RLK56567.1"/>
    <property type="molecule type" value="Genomic_DNA"/>
</dbReference>
<evidence type="ECO:0000313" key="3">
    <source>
        <dbReference type="EMBL" id="KAB7630396.1"/>
    </source>
</evidence>
<evidence type="ECO:0000313" key="6">
    <source>
        <dbReference type="Proteomes" id="UP000449004"/>
    </source>
</evidence>
<dbReference type="Proteomes" id="UP000449004">
    <property type="component" value="Unassembled WGS sequence"/>
</dbReference>
<dbReference type="CDD" id="cd05141">
    <property type="entry name" value="Barstar_evA4336-like"/>
    <property type="match status" value="1"/>
</dbReference>
<comment type="similarity">
    <text evidence="1">Belongs to the barstar family.</text>
</comment>
<organism evidence="4 5">
    <name type="scientific">Stenotrophomonas rhizophila</name>
    <dbReference type="NCBI Taxonomy" id="216778"/>
    <lineage>
        <taxon>Bacteria</taxon>
        <taxon>Pseudomonadati</taxon>
        <taxon>Pseudomonadota</taxon>
        <taxon>Gammaproteobacteria</taxon>
        <taxon>Lysobacterales</taxon>
        <taxon>Lysobacteraceae</taxon>
        <taxon>Stenotrophomonas</taxon>
    </lineage>
</organism>
<proteinExistence type="inferred from homology"/>
<protein>
    <submittedName>
        <fullName evidence="3 4">Barnase inhibitor</fullName>
    </submittedName>
</protein>
<gene>
    <name evidence="4" type="ORF">BCL79_0958</name>
    <name evidence="3" type="ORF">F9K92_10130</name>
</gene>
<dbReference type="OrthoDB" id="7575400at2"/>
<feature type="domain" description="Barstar (barnase inhibitor)" evidence="2">
    <location>
        <begin position="39"/>
        <end position="133"/>
    </location>
</feature>
<dbReference type="RefSeq" id="WP_121038069.1">
    <property type="nucleotide sequence ID" value="NZ_RCDC01000004.1"/>
</dbReference>
<dbReference type="Pfam" id="PF01337">
    <property type="entry name" value="Barstar"/>
    <property type="match status" value="1"/>
</dbReference>
<evidence type="ECO:0000313" key="4">
    <source>
        <dbReference type="EMBL" id="RLK56567.1"/>
    </source>
</evidence>
<dbReference type="InterPro" id="IPR035905">
    <property type="entry name" value="Barstar-like_sf"/>
</dbReference>
<reference evidence="3 6" key="2">
    <citation type="submission" date="2019-10" db="EMBL/GenBank/DDBJ databases">
        <title>Halotolerant bacteria associated to Saharan-endemic halophytes Stipa tenacissima L. and Atriplex halimus L mitigate salt stress and promote growth of tomato plants.</title>
        <authorList>
            <person name="Dif G."/>
        </authorList>
    </citation>
    <scope>NUCLEOTIDE SEQUENCE [LARGE SCALE GENOMIC DNA]</scope>
    <source>
        <strain evidence="3 6">IS26</strain>
    </source>
</reference>
<dbReference type="Proteomes" id="UP000274786">
    <property type="component" value="Unassembled WGS sequence"/>
</dbReference>